<evidence type="ECO:0000313" key="2">
    <source>
        <dbReference type="Proteomes" id="UP000237347"/>
    </source>
</evidence>
<protein>
    <submittedName>
        <fullName evidence="1">Deoxyribodipyrimidine photo-lyase</fullName>
    </submittedName>
</protein>
<sequence length="155" mass="17826">MTFWAVDRRTGGDHEFMGLRAEEDHHPSSVVGSESTILFQQNSLSSTFLRYMTGKLLLKLDTVKFIAANHTYEIDGRDLSGYVGCMWSICGIHDQGWRERPIFGKICYMNYAVCKRKFDVDGYISYVKRLVAEIKIKKRKSESLLSQKAKELRSS</sequence>
<dbReference type="PANTHER" id="PTHR10211:SF0">
    <property type="entry name" value="DEOXYRIBODIPYRIMIDINE PHOTO-LYASE"/>
    <property type="match status" value="1"/>
</dbReference>
<dbReference type="EMBL" id="PKMF04000328">
    <property type="protein sequence ID" value="KAK7837471.1"/>
    <property type="molecule type" value="Genomic_DNA"/>
</dbReference>
<reference evidence="1 2" key="1">
    <citation type="journal article" date="2018" name="Sci. Data">
        <title>The draft genome sequence of cork oak.</title>
        <authorList>
            <person name="Ramos A.M."/>
            <person name="Usie A."/>
            <person name="Barbosa P."/>
            <person name="Barros P.M."/>
            <person name="Capote T."/>
            <person name="Chaves I."/>
            <person name="Simoes F."/>
            <person name="Abreu I."/>
            <person name="Carrasquinho I."/>
            <person name="Faro C."/>
            <person name="Guimaraes J.B."/>
            <person name="Mendonca D."/>
            <person name="Nobrega F."/>
            <person name="Rodrigues L."/>
            <person name="Saibo N.J.M."/>
            <person name="Varela M.C."/>
            <person name="Egas C."/>
            <person name="Matos J."/>
            <person name="Miguel C.M."/>
            <person name="Oliveira M.M."/>
            <person name="Ricardo C.P."/>
            <person name="Goncalves S."/>
        </authorList>
    </citation>
    <scope>NUCLEOTIDE SEQUENCE [LARGE SCALE GENOMIC DNA]</scope>
    <source>
        <strain evidence="2">cv. HL8</strain>
    </source>
</reference>
<dbReference type="Gene3D" id="1.10.579.10">
    <property type="entry name" value="DNA Cyclobutane Dipyrimidine Photolyase, subunit A, domain 3"/>
    <property type="match status" value="1"/>
</dbReference>
<dbReference type="GO" id="GO:0000719">
    <property type="term" value="P:photoreactive repair"/>
    <property type="evidence" value="ECO:0007669"/>
    <property type="project" value="TreeGrafter"/>
</dbReference>
<keyword evidence="2" id="KW-1185">Reference proteome</keyword>
<dbReference type="InterPro" id="IPR036134">
    <property type="entry name" value="Crypto/Photolyase_FAD-like_sf"/>
</dbReference>
<organism evidence="1 2">
    <name type="scientific">Quercus suber</name>
    <name type="common">Cork oak</name>
    <dbReference type="NCBI Taxonomy" id="58331"/>
    <lineage>
        <taxon>Eukaryota</taxon>
        <taxon>Viridiplantae</taxon>
        <taxon>Streptophyta</taxon>
        <taxon>Embryophyta</taxon>
        <taxon>Tracheophyta</taxon>
        <taxon>Spermatophyta</taxon>
        <taxon>Magnoliopsida</taxon>
        <taxon>eudicotyledons</taxon>
        <taxon>Gunneridae</taxon>
        <taxon>Pentapetalae</taxon>
        <taxon>rosids</taxon>
        <taxon>fabids</taxon>
        <taxon>Fagales</taxon>
        <taxon>Fagaceae</taxon>
        <taxon>Quercus</taxon>
    </lineage>
</organism>
<evidence type="ECO:0000313" key="1">
    <source>
        <dbReference type="EMBL" id="KAK7837471.1"/>
    </source>
</evidence>
<dbReference type="InterPro" id="IPR052219">
    <property type="entry name" value="Photolyase_Class-2"/>
</dbReference>
<dbReference type="GO" id="GO:0003904">
    <property type="term" value="F:deoxyribodipyrimidine photo-lyase activity"/>
    <property type="evidence" value="ECO:0007669"/>
    <property type="project" value="TreeGrafter"/>
</dbReference>
<accession>A0AAW0KHV1</accession>
<dbReference type="AlphaFoldDB" id="A0AAW0KHV1"/>
<dbReference type="PANTHER" id="PTHR10211">
    <property type="entry name" value="DEOXYRIBODIPYRIMIDINE PHOTOLYASE"/>
    <property type="match status" value="1"/>
</dbReference>
<proteinExistence type="predicted"/>
<dbReference type="Proteomes" id="UP000237347">
    <property type="component" value="Unassembled WGS sequence"/>
</dbReference>
<dbReference type="SUPFAM" id="SSF48173">
    <property type="entry name" value="Cryptochrome/photolyase FAD-binding domain"/>
    <property type="match status" value="1"/>
</dbReference>
<name>A0AAW0KHV1_QUESU</name>
<comment type="caution">
    <text evidence="1">The sequence shown here is derived from an EMBL/GenBank/DDBJ whole genome shotgun (WGS) entry which is preliminary data.</text>
</comment>
<gene>
    <name evidence="1" type="primary">PHR1_2</name>
    <name evidence="1" type="ORF">CFP56_021209</name>
</gene>